<gene>
    <name evidence="2" type="ORF">I8752_25330</name>
</gene>
<dbReference type="EMBL" id="JAECZA010000228">
    <property type="protein sequence ID" value="MBH8576253.1"/>
    <property type="molecule type" value="Genomic_DNA"/>
</dbReference>
<comment type="caution">
    <text evidence="2">The sequence shown here is derived from an EMBL/GenBank/DDBJ whole genome shotgun (WGS) entry which is preliminary data.</text>
</comment>
<dbReference type="AlphaFoldDB" id="A0A8J7LHK2"/>
<reference evidence="2 3" key="1">
    <citation type="journal article" date="2021" name="Int. J. Syst. Evol. Microbiol.">
        <title>Amazonocrinis nigriterrae gen. nov., sp. nov., Atlanticothrix silvestris gen. nov., sp. nov. and Dendronalium phyllosphericum gen. nov., sp. nov., nostocacean cyanobacteria from Brazilian environments.</title>
        <authorList>
            <person name="Alvarenga D.O."/>
            <person name="Andreote A.P.D."/>
            <person name="Branco L.H.Z."/>
            <person name="Delbaje E."/>
            <person name="Cruz R.B."/>
            <person name="Varani A.M."/>
            <person name="Fiore M.F."/>
        </authorList>
    </citation>
    <scope>NUCLEOTIDE SEQUENCE [LARGE SCALE GENOMIC DNA]</scope>
    <source>
        <strain evidence="2 3">CENA369</strain>
    </source>
</reference>
<name>A0A8J7LHK2_9NOST</name>
<evidence type="ECO:0000256" key="1">
    <source>
        <dbReference type="SAM" id="SignalP"/>
    </source>
</evidence>
<keyword evidence="1" id="KW-0732">Signal</keyword>
<feature type="chain" id="PRO_5035238560" description="Melanin-concentrating hormone" evidence="1">
    <location>
        <begin position="19"/>
        <end position="131"/>
    </location>
</feature>
<sequence>MKCSLLALLVAIAPFALAYPANASEEEILPAIADGAQAAALVTKPITINTGASNTLDRTSNFRQIAGSIGSARQGECKKITPFDLINDPSAIFKQCQKPTNHQSSQSNAEPIEYFKVPRLDSGISVTVTKF</sequence>
<proteinExistence type="predicted"/>
<feature type="signal peptide" evidence="1">
    <location>
        <begin position="1"/>
        <end position="18"/>
    </location>
</feature>
<organism evidence="2 3">
    <name type="scientific">Dendronalium phyllosphericum CENA369</name>
    <dbReference type="NCBI Taxonomy" id="1725256"/>
    <lineage>
        <taxon>Bacteria</taxon>
        <taxon>Bacillati</taxon>
        <taxon>Cyanobacteriota</taxon>
        <taxon>Cyanophyceae</taxon>
        <taxon>Nostocales</taxon>
        <taxon>Nostocaceae</taxon>
        <taxon>Dendronalium</taxon>
        <taxon>Dendronalium phyllosphericum</taxon>
    </lineage>
</organism>
<accession>A0A8J7LHK2</accession>
<dbReference type="Proteomes" id="UP000662314">
    <property type="component" value="Unassembled WGS sequence"/>
</dbReference>
<protein>
    <recommendedName>
        <fullName evidence="4">Melanin-concentrating hormone</fullName>
    </recommendedName>
</protein>
<dbReference type="RefSeq" id="WP_214434992.1">
    <property type="nucleotide sequence ID" value="NZ_CAWPUQ010000155.1"/>
</dbReference>
<keyword evidence="3" id="KW-1185">Reference proteome</keyword>
<evidence type="ECO:0008006" key="4">
    <source>
        <dbReference type="Google" id="ProtNLM"/>
    </source>
</evidence>
<evidence type="ECO:0000313" key="3">
    <source>
        <dbReference type="Proteomes" id="UP000662314"/>
    </source>
</evidence>
<evidence type="ECO:0000313" key="2">
    <source>
        <dbReference type="EMBL" id="MBH8576253.1"/>
    </source>
</evidence>